<dbReference type="InterPro" id="IPR014718">
    <property type="entry name" value="GH-type_carb-bd"/>
</dbReference>
<reference evidence="2" key="1">
    <citation type="submission" date="2013-08" db="EMBL/GenBank/DDBJ databases">
        <authorList>
            <person name="Mendez C."/>
            <person name="Richter M."/>
            <person name="Ferrer M."/>
            <person name="Sanchez J."/>
        </authorList>
    </citation>
    <scope>NUCLEOTIDE SEQUENCE</scope>
</reference>
<gene>
    <name evidence="2" type="ORF">B1A_20223</name>
</gene>
<comment type="caution">
    <text evidence="2">The sequence shown here is derived from an EMBL/GenBank/DDBJ whole genome shotgun (WGS) entry which is preliminary data.</text>
</comment>
<sequence length="78" mass="8687">MQLYVLCHPHLQGGGWENNAYIIEAAGRELLAAEKNGMWLVIGASSPFRRLSCGYAGRSDGWTDLAGNLRMDWEFDQA</sequence>
<dbReference type="GO" id="GO:0005975">
    <property type="term" value="P:carbohydrate metabolic process"/>
    <property type="evidence" value="ECO:0007669"/>
    <property type="project" value="InterPro"/>
</dbReference>
<protein>
    <submittedName>
        <fullName evidence="2">Glucodextranase N domain protein</fullName>
    </submittedName>
</protein>
<organism evidence="2">
    <name type="scientific">mine drainage metagenome</name>
    <dbReference type="NCBI Taxonomy" id="410659"/>
    <lineage>
        <taxon>unclassified sequences</taxon>
        <taxon>metagenomes</taxon>
        <taxon>ecological metagenomes</taxon>
    </lineage>
</organism>
<proteinExistence type="predicted"/>
<feature type="non-terminal residue" evidence="2">
    <location>
        <position position="78"/>
    </location>
</feature>
<dbReference type="GO" id="GO:0030246">
    <property type="term" value="F:carbohydrate binding"/>
    <property type="evidence" value="ECO:0007669"/>
    <property type="project" value="InterPro"/>
</dbReference>
<dbReference type="Gene3D" id="2.70.98.10">
    <property type="match status" value="1"/>
</dbReference>
<reference evidence="2" key="2">
    <citation type="journal article" date="2014" name="ISME J.">
        <title>Microbial stratification in low pH oxic and suboxic macroscopic growths along an acid mine drainage.</title>
        <authorList>
            <person name="Mendez-Garcia C."/>
            <person name="Mesa V."/>
            <person name="Sprenger R.R."/>
            <person name="Richter M."/>
            <person name="Diez M.S."/>
            <person name="Solano J."/>
            <person name="Bargiela R."/>
            <person name="Golyshina O.V."/>
            <person name="Manteca A."/>
            <person name="Ramos J.L."/>
            <person name="Gallego J.R."/>
            <person name="Llorente I."/>
            <person name="Martins Dos Santos V.A."/>
            <person name="Jensen O.N."/>
            <person name="Pelaez A.I."/>
            <person name="Sanchez J."/>
            <person name="Ferrer M."/>
        </authorList>
    </citation>
    <scope>NUCLEOTIDE SEQUENCE</scope>
</reference>
<accession>T0ZLY5</accession>
<dbReference type="InterPro" id="IPR015220">
    <property type="entry name" value="Glucodextranase_N"/>
</dbReference>
<dbReference type="Pfam" id="PF09137">
    <property type="entry name" value="Glucodextran_N"/>
    <property type="match status" value="1"/>
</dbReference>
<feature type="domain" description="Glucodextranase N-terminal" evidence="1">
    <location>
        <begin position="2"/>
        <end position="78"/>
    </location>
</feature>
<dbReference type="InterPro" id="IPR011013">
    <property type="entry name" value="Gal_mutarotase_sf_dom"/>
</dbReference>
<dbReference type="AlphaFoldDB" id="T0ZLY5"/>
<evidence type="ECO:0000259" key="1">
    <source>
        <dbReference type="Pfam" id="PF09137"/>
    </source>
</evidence>
<name>T0ZLY5_9ZZZZ</name>
<dbReference type="GO" id="GO:0003824">
    <property type="term" value="F:catalytic activity"/>
    <property type="evidence" value="ECO:0007669"/>
    <property type="project" value="InterPro"/>
</dbReference>
<dbReference type="EMBL" id="AUZX01014923">
    <property type="protein sequence ID" value="EQD30810.1"/>
    <property type="molecule type" value="Genomic_DNA"/>
</dbReference>
<dbReference type="SUPFAM" id="SSF74650">
    <property type="entry name" value="Galactose mutarotase-like"/>
    <property type="match status" value="1"/>
</dbReference>
<evidence type="ECO:0000313" key="2">
    <source>
        <dbReference type="EMBL" id="EQD30810.1"/>
    </source>
</evidence>